<feature type="non-terminal residue" evidence="1">
    <location>
        <position position="127"/>
    </location>
</feature>
<evidence type="ECO:0008006" key="3">
    <source>
        <dbReference type="Google" id="ProtNLM"/>
    </source>
</evidence>
<dbReference type="OrthoDB" id="10062030at2759"/>
<evidence type="ECO:0000313" key="1">
    <source>
        <dbReference type="EMBL" id="KER18350.1"/>
    </source>
</evidence>
<accession>A0A074Z4W6</accession>
<dbReference type="STRING" id="6198.A0A074Z4W6"/>
<dbReference type="KEGG" id="ovi:T265_16120"/>
<evidence type="ECO:0000313" key="2">
    <source>
        <dbReference type="Proteomes" id="UP000054324"/>
    </source>
</evidence>
<gene>
    <name evidence="1" type="ORF">T265_16120</name>
</gene>
<keyword evidence="2" id="KW-1185">Reference proteome</keyword>
<sequence>MLAYRAAVHESTGYAPAFLQLGRNLRLPSDADTPVAPADLVGSNEYVRSLRERLFAALQTAHESIGHTQQHQTTVYDRRSNGPVYEVGDHVFLHRPKAPPGAPAKFHQTWQGTYVIIMKRPNNTCHP</sequence>
<dbReference type="RefSeq" id="XP_009177903.1">
    <property type="nucleotide sequence ID" value="XM_009179639.1"/>
</dbReference>
<dbReference type="AlphaFoldDB" id="A0A074Z4W6"/>
<reference evidence="1 2" key="1">
    <citation type="submission" date="2013-11" db="EMBL/GenBank/DDBJ databases">
        <title>Opisthorchis viverrini - life in the bile duct.</title>
        <authorList>
            <person name="Young N.D."/>
            <person name="Nagarajan N."/>
            <person name="Lin S.J."/>
            <person name="Korhonen P.K."/>
            <person name="Jex A.R."/>
            <person name="Hall R.S."/>
            <person name="Safavi-Hemami H."/>
            <person name="Kaewkong W."/>
            <person name="Bertrand D."/>
            <person name="Gao S."/>
            <person name="Seet Q."/>
            <person name="Wongkham S."/>
            <person name="Teh B.T."/>
            <person name="Wongkham C."/>
            <person name="Intapan P.M."/>
            <person name="Maleewong W."/>
            <person name="Yang X."/>
            <person name="Hu M."/>
            <person name="Wang Z."/>
            <person name="Hofmann A."/>
            <person name="Sternberg P.W."/>
            <person name="Tan P."/>
            <person name="Wang J."/>
            <person name="Gasser R.B."/>
        </authorList>
    </citation>
    <scope>NUCLEOTIDE SEQUENCE [LARGE SCALE GENOMIC DNA]</scope>
</reference>
<dbReference type="Proteomes" id="UP000054324">
    <property type="component" value="Unassembled WGS sequence"/>
</dbReference>
<dbReference type="GeneID" id="20330285"/>
<dbReference type="CTD" id="20330285"/>
<organism evidence="1 2">
    <name type="scientific">Opisthorchis viverrini</name>
    <name type="common">Southeast Asian liver fluke</name>
    <dbReference type="NCBI Taxonomy" id="6198"/>
    <lineage>
        <taxon>Eukaryota</taxon>
        <taxon>Metazoa</taxon>
        <taxon>Spiralia</taxon>
        <taxon>Lophotrochozoa</taxon>
        <taxon>Platyhelminthes</taxon>
        <taxon>Trematoda</taxon>
        <taxon>Digenea</taxon>
        <taxon>Opisthorchiida</taxon>
        <taxon>Opisthorchiata</taxon>
        <taxon>Opisthorchiidae</taxon>
        <taxon>Opisthorchis</taxon>
    </lineage>
</organism>
<name>A0A074Z4W6_OPIVI</name>
<proteinExistence type="predicted"/>
<dbReference type="EMBL" id="KL602715">
    <property type="protein sequence ID" value="KER18350.1"/>
    <property type="molecule type" value="Genomic_DNA"/>
</dbReference>
<protein>
    <recommendedName>
        <fullName evidence="3">Integrase catalytic domain-containing protein</fullName>
    </recommendedName>
</protein>